<feature type="transmembrane region" description="Helical" evidence="7">
    <location>
        <begin position="20"/>
        <end position="46"/>
    </location>
</feature>
<evidence type="ECO:0000313" key="10">
    <source>
        <dbReference type="Proteomes" id="UP000005707"/>
    </source>
</evidence>
<dbReference type="EMBL" id="AFNU02000008">
    <property type="protein sequence ID" value="ERJ11736.1"/>
    <property type="molecule type" value="Genomic_DNA"/>
</dbReference>
<dbReference type="InterPro" id="IPR000515">
    <property type="entry name" value="MetI-like"/>
</dbReference>
<evidence type="ECO:0000256" key="6">
    <source>
        <dbReference type="ARBA" id="ARBA00023136"/>
    </source>
</evidence>
<dbReference type="eggNOG" id="COG0395">
    <property type="taxonomic scope" value="Bacteria"/>
</dbReference>
<keyword evidence="10" id="KW-1185">Reference proteome</keyword>
<dbReference type="OrthoDB" id="9784933at2"/>
<comment type="caution">
    <text evidence="9">The sequence shown here is derived from an EMBL/GenBank/DDBJ whole genome shotgun (WGS) entry which is preliminary data.</text>
</comment>
<evidence type="ECO:0000259" key="8">
    <source>
        <dbReference type="PROSITE" id="PS50928"/>
    </source>
</evidence>
<feature type="domain" description="ABC transmembrane type-1" evidence="8">
    <location>
        <begin position="94"/>
        <end position="284"/>
    </location>
</feature>
<evidence type="ECO:0000256" key="4">
    <source>
        <dbReference type="ARBA" id="ARBA00022692"/>
    </source>
</evidence>
<protein>
    <submittedName>
        <fullName evidence="9">Binding-protein-dependent transport systems inner membrane component</fullName>
    </submittedName>
</protein>
<dbReference type="SUPFAM" id="SSF161098">
    <property type="entry name" value="MetI-like"/>
    <property type="match status" value="1"/>
</dbReference>
<organism evidence="9 10">
    <name type="scientific">Haloplasma contractile SSD-17B</name>
    <dbReference type="NCBI Taxonomy" id="1033810"/>
    <lineage>
        <taxon>Bacteria</taxon>
        <taxon>Bacillati</taxon>
        <taxon>Mycoplasmatota</taxon>
        <taxon>Mollicutes</taxon>
        <taxon>Haloplasmatales</taxon>
        <taxon>Haloplasmataceae</taxon>
        <taxon>Haloplasma</taxon>
    </lineage>
</organism>
<evidence type="ECO:0000256" key="2">
    <source>
        <dbReference type="ARBA" id="ARBA00022448"/>
    </source>
</evidence>
<dbReference type="Proteomes" id="UP000005707">
    <property type="component" value="Unassembled WGS sequence"/>
</dbReference>
<dbReference type="GO" id="GO:0055085">
    <property type="term" value="P:transmembrane transport"/>
    <property type="evidence" value="ECO:0007669"/>
    <property type="project" value="InterPro"/>
</dbReference>
<feature type="transmembrane region" description="Helical" evidence="7">
    <location>
        <begin position="265"/>
        <end position="283"/>
    </location>
</feature>
<evidence type="ECO:0000256" key="7">
    <source>
        <dbReference type="RuleBase" id="RU363032"/>
    </source>
</evidence>
<dbReference type="GO" id="GO:0005886">
    <property type="term" value="C:plasma membrane"/>
    <property type="evidence" value="ECO:0007669"/>
    <property type="project" value="UniProtKB-SubCell"/>
</dbReference>
<dbReference type="AlphaFoldDB" id="F7PRD8"/>
<dbReference type="InterPro" id="IPR035906">
    <property type="entry name" value="MetI-like_sf"/>
</dbReference>
<dbReference type="PANTHER" id="PTHR43744:SF1">
    <property type="entry name" value="BINDING-PROTEIN-DEPENDENT TRANSPORT SYSTEMS INNER MEMBRANE COMPONENT"/>
    <property type="match status" value="1"/>
</dbReference>
<feature type="transmembrane region" description="Helical" evidence="7">
    <location>
        <begin position="129"/>
        <end position="156"/>
    </location>
</feature>
<dbReference type="InParanoid" id="F7PRD8"/>
<feature type="transmembrane region" description="Helical" evidence="7">
    <location>
        <begin position="93"/>
        <end position="117"/>
    </location>
</feature>
<feature type="transmembrane region" description="Helical" evidence="7">
    <location>
        <begin position="162"/>
        <end position="183"/>
    </location>
</feature>
<feature type="transmembrane region" description="Helical" evidence="7">
    <location>
        <begin position="204"/>
        <end position="225"/>
    </location>
</feature>
<gene>
    <name evidence="9" type="ORF">HLPCO_002219</name>
</gene>
<dbReference type="PROSITE" id="PS50928">
    <property type="entry name" value="ABC_TM1"/>
    <property type="match status" value="1"/>
</dbReference>
<keyword evidence="5 7" id="KW-1133">Transmembrane helix</keyword>
<evidence type="ECO:0000256" key="5">
    <source>
        <dbReference type="ARBA" id="ARBA00022989"/>
    </source>
</evidence>
<reference evidence="9 10" key="1">
    <citation type="journal article" date="2011" name="J. Bacteriol.">
        <title>Genome sequence of Haloplasma contractile, an unusual contractile bacterium from a deep-sea anoxic brine lake.</title>
        <authorList>
            <person name="Antunes A."/>
            <person name="Alam I."/>
            <person name="El Dorry H."/>
            <person name="Siam R."/>
            <person name="Robertson A."/>
            <person name="Bajic V.B."/>
            <person name="Stingl U."/>
        </authorList>
    </citation>
    <scope>NUCLEOTIDE SEQUENCE [LARGE SCALE GENOMIC DNA]</scope>
    <source>
        <strain evidence="9 10">SSD-17B</strain>
    </source>
</reference>
<evidence type="ECO:0000313" key="9">
    <source>
        <dbReference type="EMBL" id="ERJ11736.1"/>
    </source>
</evidence>
<dbReference type="Pfam" id="PF00528">
    <property type="entry name" value="BPD_transp_1"/>
    <property type="match status" value="1"/>
</dbReference>
<dbReference type="RefSeq" id="WP_008824397.1">
    <property type="nucleotide sequence ID" value="NZ_AFNU02000008.1"/>
</dbReference>
<name>F7PRD8_9MOLU</name>
<dbReference type="Gene3D" id="1.10.3720.10">
    <property type="entry name" value="MetI-like"/>
    <property type="match status" value="1"/>
</dbReference>
<accession>F7PRD8</accession>
<dbReference type="CDD" id="cd06261">
    <property type="entry name" value="TM_PBP2"/>
    <property type="match status" value="1"/>
</dbReference>
<keyword evidence="3" id="KW-1003">Cell membrane</keyword>
<keyword evidence="4 7" id="KW-0812">Transmembrane</keyword>
<proteinExistence type="inferred from homology"/>
<comment type="similarity">
    <text evidence="7">Belongs to the binding-protein-dependent transport system permease family.</text>
</comment>
<keyword evidence="6 7" id="KW-0472">Membrane</keyword>
<evidence type="ECO:0000256" key="3">
    <source>
        <dbReference type="ARBA" id="ARBA00022475"/>
    </source>
</evidence>
<reference evidence="9 10" key="2">
    <citation type="journal article" date="2013" name="PLoS ONE">
        <title>INDIGO - INtegrated Data Warehouse of MIcrobial GenOmes with Examples from the Red Sea Extremophiles.</title>
        <authorList>
            <person name="Alam I."/>
            <person name="Antunes A."/>
            <person name="Kamau A.A."/>
            <person name="Ba Alawi W."/>
            <person name="Kalkatawi M."/>
            <person name="Stingl U."/>
            <person name="Bajic V.B."/>
        </authorList>
    </citation>
    <scope>NUCLEOTIDE SEQUENCE [LARGE SCALE GENOMIC DNA]</scope>
    <source>
        <strain evidence="9 10">SSD-17B</strain>
    </source>
</reference>
<sequence length="298" mass="33801">MASIIEKLRRRRRIKKKKRINRSIAGDIFLITLLILFGTFSAYPLVFSISNAFKPLNEIFIFPPKLIVENPTLDNFTDLINLMSRSWVPFTRYFFNTIFITLIGTVGHVIFASMAAYPLAKHNFPGKTLFMTLVVYSLMFAPQVVATPNYIIMSWIGLLDTYWAVILPAFAFPLGLFLMKQFMETIPKDLIESAKIDGASEFRILWQIVMPLVKPAWLTLVILLFQRLWTTDGGSFLYSEQLKPVSYALRQIVATGAASVGRQGTIAAITLIMMIVPITIFILSQSRVLETMTHSGMK</sequence>
<dbReference type="STRING" id="1033810.HLPCO_002219"/>
<evidence type="ECO:0000256" key="1">
    <source>
        <dbReference type="ARBA" id="ARBA00004651"/>
    </source>
</evidence>
<comment type="subcellular location">
    <subcellularLocation>
        <location evidence="1 7">Cell membrane</location>
        <topology evidence="1 7">Multi-pass membrane protein</topology>
    </subcellularLocation>
</comment>
<keyword evidence="2 7" id="KW-0813">Transport</keyword>
<dbReference type="PANTHER" id="PTHR43744">
    <property type="entry name" value="ABC TRANSPORTER PERMEASE PROTEIN MG189-RELATED-RELATED"/>
    <property type="match status" value="1"/>
</dbReference>